<keyword evidence="2 7" id="KW-0812">Transmembrane</keyword>
<dbReference type="CDD" id="cd08010">
    <property type="entry name" value="MltG_like"/>
    <property type="match status" value="1"/>
</dbReference>
<dbReference type="InterPro" id="IPR003770">
    <property type="entry name" value="MLTG-like"/>
</dbReference>
<dbReference type="EMBL" id="MZGJ01000006">
    <property type="protein sequence ID" value="OQX51249.1"/>
    <property type="molecule type" value="Genomic_DNA"/>
</dbReference>
<comment type="catalytic activity">
    <reaction evidence="7">
        <text>a peptidoglycan chain = a peptidoglycan chain with N-acetyl-1,6-anhydromuramyl-[peptide] at the reducing end + a peptidoglycan chain with N-acetylglucosamine at the non-reducing end.</text>
        <dbReference type="EC" id="4.2.2.29"/>
    </reaction>
</comment>
<dbReference type="GO" id="GO:0005886">
    <property type="term" value="C:plasma membrane"/>
    <property type="evidence" value="ECO:0007669"/>
    <property type="project" value="UniProtKB-UniRule"/>
</dbReference>
<keyword evidence="4 7" id="KW-0472">Membrane</keyword>
<comment type="similarity">
    <text evidence="7">Belongs to the transglycosylase MltG family.</text>
</comment>
<dbReference type="GO" id="GO:0071555">
    <property type="term" value="P:cell wall organization"/>
    <property type="evidence" value="ECO:0007669"/>
    <property type="project" value="UniProtKB-KW"/>
</dbReference>
<comment type="function">
    <text evidence="7">Functions as a peptidoglycan terminase that cleaves nascent peptidoglycan strands endolytically to terminate their elongation.</text>
</comment>
<evidence type="ECO:0000256" key="5">
    <source>
        <dbReference type="ARBA" id="ARBA00023239"/>
    </source>
</evidence>
<dbReference type="PROSITE" id="PS51257">
    <property type="entry name" value="PROKAR_LIPOPROTEIN"/>
    <property type="match status" value="1"/>
</dbReference>
<evidence type="ECO:0000256" key="4">
    <source>
        <dbReference type="ARBA" id="ARBA00023136"/>
    </source>
</evidence>
<comment type="caution">
    <text evidence="8">The sequence shown here is derived from an EMBL/GenBank/DDBJ whole genome shotgun (WGS) entry which is preliminary data.</text>
</comment>
<dbReference type="PANTHER" id="PTHR30518:SF2">
    <property type="entry name" value="ENDOLYTIC MUREIN TRANSGLYCOSYLASE"/>
    <property type="match status" value="1"/>
</dbReference>
<dbReference type="GO" id="GO:0009252">
    <property type="term" value="P:peptidoglycan biosynthetic process"/>
    <property type="evidence" value="ECO:0007669"/>
    <property type="project" value="UniProtKB-UniRule"/>
</dbReference>
<organism evidence="8 9">
    <name type="scientific">candidate division CPR3 bacterium 4484_211</name>
    <dbReference type="NCBI Taxonomy" id="1968527"/>
    <lineage>
        <taxon>Bacteria</taxon>
        <taxon>Bacteria division CPR3</taxon>
    </lineage>
</organism>
<sequence length="339" mass="38789">MTRRPAFYFFLIIAAIFSTTLGFACYHYHQSVYKPITAAADRKIDLTIQPGESGFSVIKKLNDHQLIRSTFFAKIFFILQQKKGLGIQAGDYKLGSSMSLAEMYKIFQHGTFDVKLTIPEGLRLEEIAQIVWQNLSIPKQDFLSQAQSKRGYLFPDTYIVPQKITAEQLIQLMVDNFNQKVSPAMRQAYENQKLTLKQALIIASIVEREAKFNSDRPLIAGILIKRYQNNWLLEADATVQYAKATRTCLTSSPCQWWPKTLNDEDLKLNSPYNTRLNQGLPPTPICNPGESSLQAVAAPEKSPYWFYLSDSQGHIHYSITFDEHLHKINQYLTKTPTIY</sequence>
<evidence type="ECO:0000256" key="2">
    <source>
        <dbReference type="ARBA" id="ARBA00022692"/>
    </source>
</evidence>
<reference evidence="9" key="1">
    <citation type="submission" date="2017-03" db="EMBL/GenBank/DDBJ databases">
        <title>Novel pathways for hydrocarbon cycling and metabolic interdependencies in hydrothermal sediment communities.</title>
        <authorList>
            <person name="Dombrowski N."/>
            <person name="Seitz K."/>
            <person name="Teske A."/>
            <person name="Baker B."/>
        </authorList>
    </citation>
    <scope>NUCLEOTIDE SEQUENCE [LARGE SCALE GENOMIC DNA]</scope>
</reference>
<dbReference type="PANTHER" id="PTHR30518">
    <property type="entry name" value="ENDOLYTIC MUREIN TRANSGLYCOSYLASE"/>
    <property type="match status" value="1"/>
</dbReference>
<keyword evidence="5 7" id="KW-0456">Lyase</keyword>
<name>A0A1W9NYS7_UNCC3</name>
<dbReference type="AlphaFoldDB" id="A0A1W9NYS7"/>
<evidence type="ECO:0000313" key="9">
    <source>
        <dbReference type="Proteomes" id="UP000192520"/>
    </source>
</evidence>
<evidence type="ECO:0000256" key="6">
    <source>
        <dbReference type="ARBA" id="ARBA00023316"/>
    </source>
</evidence>
<feature type="site" description="Important for catalytic activity" evidence="7">
    <location>
        <position position="209"/>
    </location>
</feature>
<dbReference type="HAMAP" id="MF_02065">
    <property type="entry name" value="MltG"/>
    <property type="match status" value="1"/>
</dbReference>
<evidence type="ECO:0000256" key="3">
    <source>
        <dbReference type="ARBA" id="ARBA00022989"/>
    </source>
</evidence>
<dbReference type="Proteomes" id="UP000192520">
    <property type="component" value="Unassembled WGS sequence"/>
</dbReference>
<dbReference type="GO" id="GO:0008932">
    <property type="term" value="F:lytic endotransglycosylase activity"/>
    <property type="evidence" value="ECO:0007669"/>
    <property type="project" value="UniProtKB-UniRule"/>
</dbReference>
<gene>
    <name evidence="7" type="primary">mltG</name>
    <name evidence="8" type="ORF">B5M47_01695</name>
</gene>
<keyword evidence="1 7" id="KW-1003">Cell membrane</keyword>
<keyword evidence="3 7" id="KW-1133">Transmembrane helix</keyword>
<accession>A0A1W9NYS7</accession>
<evidence type="ECO:0000256" key="1">
    <source>
        <dbReference type="ARBA" id="ARBA00022475"/>
    </source>
</evidence>
<dbReference type="Gene3D" id="3.30.1490.480">
    <property type="entry name" value="Endolytic murein transglycosylase"/>
    <property type="match status" value="1"/>
</dbReference>
<dbReference type="NCBIfam" id="TIGR00247">
    <property type="entry name" value="endolytic transglycosylase MltG"/>
    <property type="match status" value="1"/>
</dbReference>
<proteinExistence type="inferred from homology"/>
<evidence type="ECO:0000256" key="7">
    <source>
        <dbReference type="HAMAP-Rule" id="MF_02065"/>
    </source>
</evidence>
<dbReference type="EC" id="4.2.2.29" evidence="7"/>
<protein>
    <recommendedName>
        <fullName evidence="7">Endolytic murein transglycosylase</fullName>
        <ecNumber evidence="7">4.2.2.29</ecNumber>
    </recommendedName>
    <alternativeName>
        <fullName evidence="7">Peptidoglycan lytic transglycosylase</fullName>
    </alternativeName>
    <alternativeName>
        <fullName evidence="7">Peptidoglycan polymerization terminase</fullName>
    </alternativeName>
</protein>
<dbReference type="STRING" id="1968527.B5M47_01695"/>
<evidence type="ECO:0000313" key="8">
    <source>
        <dbReference type="EMBL" id="OQX51249.1"/>
    </source>
</evidence>
<keyword evidence="6 7" id="KW-0961">Cell wall biogenesis/degradation</keyword>
<dbReference type="Pfam" id="PF02618">
    <property type="entry name" value="YceG"/>
    <property type="match status" value="1"/>
</dbReference>